<dbReference type="PANTHER" id="PTHR10491:SF4">
    <property type="entry name" value="METHIONINE ADENOSYLTRANSFERASE 2 SUBUNIT BETA"/>
    <property type="match status" value="1"/>
</dbReference>
<keyword evidence="6" id="KW-0521">NADP</keyword>
<dbReference type="PANTHER" id="PTHR10491">
    <property type="entry name" value="DTDP-4-DEHYDRORHAMNOSE REDUCTASE"/>
    <property type="match status" value="1"/>
</dbReference>
<proteinExistence type="inferred from homology"/>
<name>A0A6N4R1U7_BLAVI</name>
<evidence type="ECO:0000259" key="7">
    <source>
        <dbReference type="Pfam" id="PF04321"/>
    </source>
</evidence>
<evidence type="ECO:0000256" key="2">
    <source>
        <dbReference type="ARBA" id="ARBA00010944"/>
    </source>
</evidence>
<dbReference type="InterPro" id="IPR029903">
    <property type="entry name" value="RmlD-like-bd"/>
</dbReference>
<evidence type="ECO:0000256" key="4">
    <source>
        <dbReference type="ARBA" id="ARBA00017099"/>
    </source>
</evidence>
<reference evidence="8 9" key="1">
    <citation type="journal article" date="2017" name="Nat. Commun.">
        <title>In situ click chemistry generation of cyclooxygenase-2 inhibitors.</title>
        <authorList>
            <person name="Bhardwaj A."/>
            <person name="Kaur J."/>
            <person name="Wuest M."/>
            <person name="Wuest F."/>
        </authorList>
    </citation>
    <scope>NUCLEOTIDE SEQUENCE [LARGE SCALE GENOMIC DNA]</scope>
    <source>
        <strain evidence="8">S2_018_000_R2_106</strain>
    </source>
</reference>
<evidence type="ECO:0000313" key="8">
    <source>
        <dbReference type="EMBL" id="TKW61203.1"/>
    </source>
</evidence>
<comment type="cofactor">
    <cofactor evidence="6">
        <name>Mg(2+)</name>
        <dbReference type="ChEBI" id="CHEBI:18420"/>
    </cofactor>
    <text evidence="6">Binds 1 Mg(2+) ion per monomer.</text>
</comment>
<comment type="function">
    <text evidence="6">Catalyzes the reduction of dTDP-6-deoxy-L-lyxo-4-hexulose to yield dTDP-L-rhamnose.</text>
</comment>
<evidence type="ECO:0000313" key="9">
    <source>
        <dbReference type="Proteomes" id="UP000320948"/>
    </source>
</evidence>
<evidence type="ECO:0000256" key="3">
    <source>
        <dbReference type="ARBA" id="ARBA00012929"/>
    </source>
</evidence>
<comment type="pathway">
    <text evidence="1 6">Carbohydrate biosynthesis; dTDP-L-rhamnose biosynthesis.</text>
</comment>
<dbReference type="AlphaFoldDB" id="A0A6N4R1U7"/>
<dbReference type="GO" id="GO:0008831">
    <property type="term" value="F:dTDP-4-dehydrorhamnose reductase activity"/>
    <property type="evidence" value="ECO:0007669"/>
    <property type="project" value="UniProtKB-EC"/>
</dbReference>
<dbReference type="InterPro" id="IPR005913">
    <property type="entry name" value="dTDP_dehydrorham_reduct"/>
</dbReference>
<evidence type="ECO:0000256" key="5">
    <source>
        <dbReference type="ARBA" id="ARBA00048200"/>
    </source>
</evidence>
<dbReference type="UniPathway" id="UPA00124"/>
<dbReference type="NCBIfam" id="TIGR01214">
    <property type="entry name" value="rmlD"/>
    <property type="match status" value="1"/>
</dbReference>
<accession>A0A6N4R1U7</accession>
<dbReference type="Pfam" id="PF04321">
    <property type="entry name" value="RmlD_sub_bind"/>
    <property type="match status" value="1"/>
</dbReference>
<gene>
    <name evidence="8" type="primary">rfbD</name>
    <name evidence="8" type="ORF">DI628_00815</name>
</gene>
<sequence>MILVTGAGGQLGQALQPVLAGRAVVYKTSAELDITDAEACRKLVADQGISLILNAAAYTKVDKAESEHDLAFAVNREGALNLARAAHETGAKVVHISTDYVFDGSLDRPYVETDLPNPQTVYGRSKLAGEDAVLEHAPAAAVLRTGWLYSGYGHNFMKTMLRLGVERESLNVVDDQTGTPTLADSLARAMVRIGDELLHGGEMRELFHYAGGGETTWCGFARAIMEQAALPCEIKAITTDEYPTAAVRPAYSVLDTTKLKSHFGLPINHWRDELTSCLTHLTK</sequence>
<dbReference type="SUPFAM" id="SSF51735">
    <property type="entry name" value="NAD(P)-binding Rossmann-fold domains"/>
    <property type="match status" value="1"/>
</dbReference>
<dbReference type="EMBL" id="VAFM01000001">
    <property type="protein sequence ID" value="TKW61203.1"/>
    <property type="molecule type" value="Genomic_DNA"/>
</dbReference>
<organism evidence="8 9">
    <name type="scientific">Blastochloris viridis</name>
    <name type="common">Rhodopseudomonas viridis</name>
    <dbReference type="NCBI Taxonomy" id="1079"/>
    <lineage>
        <taxon>Bacteria</taxon>
        <taxon>Pseudomonadati</taxon>
        <taxon>Pseudomonadota</taxon>
        <taxon>Alphaproteobacteria</taxon>
        <taxon>Hyphomicrobiales</taxon>
        <taxon>Blastochloridaceae</taxon>
        <taxon>Blastochloris</taxon>
    </lineage>
</organism>
<dbReference type="GO" id="GO:0005829">
    <property type="term" value="C:cytosol"/>
    <property type="evidence" value="ECO:0007669"/>
    <property type="project" value="TreeGrafter"/>
</dbReference>
<dbReference type="Gene3D" id="3.40.50.720">
    <property type="entry name" value="NAD(P)-binding Rossmann-like Domain"/>
    <property type="match status" value="1"/>
</dbReference>
<dbReference type="GO" id="GO:0019305">
    <property type="term" value="P:dTDP-rhamnose biosynthetic process"/>
    <property type="evidence" value="ECO:0007669"/>
    <property type="project" value="UniProtKB-UniPathway"/>
</dbReference>
<dbReference type="InterPro" id="IPR036291">
    <property type="entry name" value="NAD(P)-bd_dom_sf"/>
</dbReference>
<feature type="domain" description="RmlD-like substrate binding" evidence="7">
    <location>
        <begin position="2"/>
        <end position="281"/>
    </location>
</feature>
<dbReference type="EC" id="1.1.1.133" evidence="3 6"/>
<dbReference type="Gene3D" id="3.90.25.10">
    <property type="entry name" value="UDP-galactose 4-epimerase, domain 1"/>
    <property type="match status" value="1"/>
</dbReference>
<evidence type="ECO:0000256" key="6">
    <source>
        <dbReference type="RuleBase" id="RU364082"/>
    </source>
</evidence>
<comment type="caution">
    <text evidence="8">The sequence shown here is derived from an EMBL/GenBank/DDBJ whole genome shotgun (WGS) entry which is preliminary data.</text>
</comment>
<comment type="catalytic activity">
    <reaction evidence="5 6">
        <text>dTDP-beta-L-rhamnose + NADP(+) = dTDP-4-dehydro-beta-L-rhamnose + NADPH + H(+)</text>
        <dbReference type="Rhea" id="RHEA:21796"/>
        <dbReference type="ChEBI" id="CHEBI:15378"/>
        <dbReference type="ChEBI" id="CHEBI:57510"/>
        <dbReference type="ChEBI" id="CHEBI:57783"/>
        <dbReference type="ChEBI" id="CHEBI:58349"/>
        <dbReference type="ChEBI" id="CHEBI:62830"/>
        <dbReference type="EC" id="1.1.1.133"/>
    </reaction>
</comment>
<dbReference type="Proteomes" id="UP000320948">
    <property type="component" value="Unassembled WGS sequence"/>
</dbReference>
<comment type="similarity">
    <text evidence="2 6">Belongs to the dTDP-4-dehydrorhamnose reductase family.</text>
</comment>
<evidence type="ECO:0000256" key="1">
    <source>
        <dbReference type="ARBA" id="ARBA00004781"/>
    </source>
</evidence>
<dbReference type="CDD" id="cd05254">
    <property type="entry name" value="dTDP_HR_like_SDR_e"/>
    <property type="match status" value="1"/>
</dbReference>
<protein>
    <recommendedName>
        <fullName evidence="4 6">dTDP-4-dehydrorhamnose reductase</fullName>
        <ecNumber evidence="3 6">1.1.1.133</ecNumber>
    </recommendedName>
</protein>
<keyword evidence="6 8" id="KW-0560">Oxidoreductase</keyword>